<evidence type="ECO:0000256" key="1">
    <source>
        <dbReference type="SAM" id="Phobius"/>
    </source>
</evidence>
<dbReference type="Proteomes" id="UP000177506">
    <property type="component" value="Unassembled WGS sequence"/>
</dbReference>
<name>A0A1G1TIQ7_9BACT</name>
<reference evidence="2 3" key="1">
    <citation type="submission" date="2016-08" db="EMBL/GenBank/DDBJ databases">
        <title>Hymenobacter coccineus sp. nov., Hymenobacter lapidarius sp. nov. and Hymenobacter glacialis sp. nov., isolated from Antarctic soil.</title>
        <authorList>
            <person name="Sedlacek I."/>
            <person name="Kralova S."/>
            <person name="Kyrova K."/>
            <person name="Maslanova I."/>
            <person name="Stankova E."/>
            <person name="Vrbovska V."/>
            <person name="Nemec M."/>
            <person name="Bartak M."/>
            <person name="Svec P."/>
            <person name="Busse H.-J."/>
            <person name="Pantucek R."/>
        </authorList>
    </citation>
    <scope>NUCLEOTIDE SEQUENCE [LARGE SCALE GENOMIC DNA]</scope>
    <source>
        <strain evidence="2 3">CCM 8649</strain>
    </source>
</reference>
<protein>
    <submittedName>
        <fullName evidence="2">Uncharacterized protein</fullName>
    </submittedName>
</protein>
<dbReference type="EMBL" id="MDZA01000111">
    <property type="protein sequence ID" value="OGX90752.1"/>
    <property type="molecule type" value="Genomic_DNA"/>
</dbReference>
<gene>
    <name evidence="2" type="ORF">BEN49_00160</name>
</gene>
<dbReference type="OrthoDB" id="853311at2"/>
<feature type="transmembrane region" description="Helical" evidence="1">
    <location>
        <begin position="21"/>
        <end position="41"/>
    </location>
</feature>
<dbReference type="RefSeq" id="WP_070742557.1">
    <property type="nucleotide sequence ID" value="NZ_MDZA01000111.1"/>
</dbReference>
<comment type="caution">
    <text evidence="2">The sequence shown here is derived from an EMBL/GenBank/DDBJ whole genome shotgun (WGS) entry which is preliminary data.</text>
</comment>
<accession>A0A1G1TIQ7</accession>
<proteinExistence type="predicted"/>
<evidence type="ECO:0000313" key="2">
    <source>
        <dbReference type="EMBL" id="OGX90752.1"/>
    </source>
</evidence>
<keyword evidence="3" id="KW-1185">Reference proteome</keyword>
<keyword evidence="1" id="KW-0812">Transmembrane</keyword>
<organism evidence="2 3">
    <name type="scientific">Hymenobacter coccineus</name>
    <dbReference type="NCBI Taxonomy" id="1908235"/>
    <lineage>
        <taxon>Bacteria</taxon>
        <taxon>Pseudomonadati</taxon>
        <taxon>Bacteroidota</taxon>
        <taxon>Cytophagia</taxon>
        <taxon>Cytophagales</taxon>
        <taxon>Hymenobacteraceae</taxon>
        <taxon>Hymenobacter</taxon>
    </lineage>
</organism>
<dbReference type="AlphaFoldDB" id="A0A1G1TIQ7"/>
<feature type="transmembrane region" description="Helical" evidence="1">
    <location>
        <begin position="61"/>
        <end position="78"/>
    </location>
</feature>
<keyword evidence="1" id="KW-1133">Transmembrane helix</keyword>
<sequence>MINTSTTEERLGQKPRHIVRYFMLFMSLVYMGMGAWLAWTVSQPANPVTMHFSQIGLTGNRLRLLGLVFIIYGLVRFVRSYRVNFRSSSIPDSDDFSNR</sequence>
<evidence type="ECO:0000313" key="3">
    <source>
        <dbReference type="Proteomes" id="UP000177506"/>
    </source>
</evidence>
<keyword evidence="1" id="KW-0472">Membrane</keyword>